<sequence>MGVSKVAWGKVAAPVKTKVEGGQSWNNVPFAYLTGVMVLLTLVSIFHVWSRVEVIDLNLKISDASRQFKEAQQENKRLKVEVASLKAPARIEALAKGELGMALPTDQQVIVVR</sequence>
<keyword evidence="9" id="KW-0175">Coiled coil</keyword>
<evidence type="ECO:0000256" key="4">
    <source>
        <dbReference type="ARBA" id="ARBA00022692"/>
    </source>
</evidence>
<dbReference type="InterPro" id="IPR007060">
    <property type="entry name" value="FtsL/DivIC"/>
</dbReference>
<dbReference type="AlphaFoldDB" id="A0A8J7M131"/>
<name>A0A8J7M131_9BACT</name>
<evidence type="ECO:0000256" key="9">
    <source>
        <dbReference type="SAM" id="Coils"/>
    </source>
</evidence>
<evidence type="ECO:0000256" key="8">
    <source>
        <dbReference type="NCBIfam" id="TIGR02209"/>
    </source>
</evidence>
<dbReference type="NCBIfam" id="TIGR02209">
    <property type="entry name" value="ftsL_broad"/>
    <property type="match status" value="1"/>
</dbReference>
<reference evidence="11" key="1">
    <citation type="submission" date="2020-12" db="EMBL/GenBank/DDBJ databases">
        <title>Geomonas sp. Red875, isolated from river sediment.</title>
        <authorList>
            <person name="Xu Z."/>
            <person name="Zhang Z."/>
            <person name="Masuda Y."/>
            <person name="Itoh H."/>
            <person name="Senoo K."/>
        </authorList>
    </citation>
    <scope>NUCLEOTIDE SEQUENCE</scope>
    <source>
        <strain evidence="11">Red875</strain>
    </source>
</reference>
<dbReference type="HAMAP" id="MF_00910">
    <property type="entry name" value="FtsL"/>
    <property type="match status" value="1"/>
</dbReference>
<protein>
    <recommendedName>
        <fullName evidence="8">Cell division protein FtsL</fullName>
    </recommendedName>
</protein>
<comment type="subcellular location">
    <subcellularLocation>
        <location evidence="1">Cell membrane</location>
        <topology evidence="1">Single-pass type II membrane protein</topology>
    </subcellularLocation>
</comment>
<evidence type="ECO:0000256" key="10">
    <source>
        <dbReference type="SAM" id="Phobius"/>
    </source>
</evidence>
<evidence type="ECO:0000313" key="11">
    <source>
        <dbReference type="EMBL" id="MBJ6726661.1"/>
    </source>
</evidence>
<keyword evidence="6 10" id="KW-0472">Membrane</keyword>
<dbReference type="RefSeq" id="WP_199385576.1">
    <property type="nucleotide sequence ID" value="NZ_JAEMHM010000016.1"/>
</dbReference>
<comment type="caution">
    <text evidence="11">The sequence shown here is derived from an EMBL/GenBank/DDBJ whole genome shotgun (WGS) entry which is preliminary data.</text>
</comment>
<organism evidence="11 12">
    <name type="scientific">Geomesophilobacter sediminis</name>
    <dbReference type="NCBI Taxonomy" id="2798584"/>
    <lineage>
        <taxon>Bacteria</taxon>
        <taxon>Pseudomonadati</taxon>
        <taxon>Thermodesulfobacteriota</taxon>
        <taxon>Desulfuromonadia</taxon>
        <taxon>Geobacterales</taxon>
        <taxon>Geobacteraceae</taxon>
        <taxon>Geomesophilobacter</taxon>
    </lineage>
</organism>
<feature type="transmembrane region" description="Helical" evidence="10">
    <location>
        <begin position="30"/>
        <end position="50"/>
    </location>
</feature>
<dbReference type="Proteomes" id="UP000636888">
    <property type="component" value="Unassembled WGS sequence"/>
</dbReference>
<proteinExistence type="inferred from homology"/>
<evidence type="ECO:0000256" key="7">
    <source>
        <dbReference type="ARBA" id="ARBA00023306"/>
    </source>
</evidence>
<evidence type="ECO:0000256" key="3">
    <source>
        <dbReference type="ARBA" id="ARBA00022618"/>
    </source>
</evidence>
<evidence type="ECO:0000256" key="2">
    <source>
        <dbReference type="ARBA" id="ARBA00022475"/>
    </source>
</evidence>
<accession>A0A8J7M131</accession>
<dbReference type="InterPro" id="IPR011922">
    <property type="entry name" value="Cell_div_FtsL"/>
</dbReference>
<dbReference type="EMBL" id="JAEMHM010000016">
    <property type="protein sequence ID" value="MBJ6726661.1"/>
    <property type="molecule type" value="Genomic_DNA"/>
</dbReference>
<evidence type="ECO:0000256" key="5">
    <source>
        <dbReference type="ARBA" id="ARBA00022989"/>
    </source>
</evidence>
<keyword evidence="5 10" id="KW-1133">Transmembrane helix</keyword>
<keyword evidence="3 11" id="KW-0132">Cell division</keyword>
<keyword evidence="4 10" id="KW-0812">Transmembrane</keyword>
<dbReference type="Pfam" id="PF04977">
    <property type="entry name" value="DivIC"/>
    <property type="match status" value="1"/>
</dbReference>
<keyword evidence="7" id="KW-0131">Cell cycle</keyword>
<dbReference type="GO" id="GO:0051301">
    <property type="term" value="P:cell division"/>
    <property type="evidence" value="ECO:0007669"/>
    <property type="project" value="UniProtKB-KW"/>
</dbReference>
<evidence type="ECO:0000256" key="1">
    <source>
        <dbReference type="ARBA" id="ARBA00004401"/>
    </source>
</evidence>
<feature type="coiled-coil region" evidence="9">
    <location>
        <begin position="54"/>
        <end position="81"/>
    </location>
</feature>
<dbReference type="GO" id="GO:0005886">
    <property type="term" value="C:plasma membrane"/>
    <property type="evidence" value="ECO:0007669"/>
    <property type="project" value="UniProtKB-SubCell"/>
</dbReference>
<keyword evidence="12" id="KW-1185">Reference proteome</keyword>
<evidence type="ECO:0000313" key="12">
    <source>
        <dbReference type="Proteomes" id="UP000636888"/>
    </source>
</evidence>
<evidence type="ECO:0000256" key="6">
    <source>
        <dbReference type="ARBA" id="ARBA00023136"/>
    </source>
</evidence>
<gene>
    <name evidence="11" type="primary">ftsL</name>
    <name evidence="11" type="ORF">JFN93_18270</name>
</gene>
<keyword evidence="2" id="KW-1003">Cell membrane</keyword>